<name>A0ABS3MXP2_9BACI</name>
<proteinExistence type="predicted"/>
<organism evidence="2 3">
    <name type="scientific">Metabacillus bambusae</name>
    <dbReference type="NCBI Taxonomy" id="2795218"/>
    <lineage>
        <taxon>Bacteria</taxon>
        <taxon>Bacillati</taxon>
        <taxon>Bacillota</taxon>
        <taxon>Bacilli</taxon>
        <taxon>Bacillales</taxon>
        <taxon>Bacillaceae</taxon>
        <taxon>Metabacillus</taxon>
    </lineage>
</organism>
<keyword evidence="1" id="KW-0472">Membrane</keyword>
<gene>
    <name evidence="2" type="ORF">I7822_03690</name>
</gene>
<comment type="caution">
    <text evidence="2">The sequence shown here is derived from an EMBL/GenBank/DDBJ whole genome shotgun (WGS) entry which is preliminary data.</text>
</comment>
<evidence type="ECO:0000256" key="1">
    <source>
        <dbReference type="SAM" id="Phobius"/>
    </source>
</evidence>
<keyword evidence="1" id="KW-1133">Transmembrane helix</keyword>
<protein>
    <submittedName>
        <fullName evidence="2">Uncharacterized protein</fullName>
    </submittedName>
</protein>
<keyword evidence="3" id="KW-1185">Reference proteome</keyword>
<sequence length="557" mass="64809">MDDKLFEERMQKLKKSYEHIPTVSSSERIMKQLKEQEKPVKKRVYLQFPYVASFIGVLLIGGFLAIQIFSQNNINSGEQTPTEENQPITEADIETAINETRGYYERRVDELKDKLGFEDVEQYGFVQEAKIVVEKFEERKSYASQAELTNYMERVKEIITYRVSMPHEEYELMKKAVDNSEAISDSQIYGYIDKLDMLHEQFYEQWIPMYQSNQHTITDIESHLSELNAGKIIKGEQDYKELSKILKEYGYYFFNDGEGTINFAPNYINIHNQLEKSLKEDAKLYLKIKSEKKALSDGALVINHEELGERLLEIENFVLNNPSSPKVEEFKVQYRLYINFYLKGTDNTLIVTDNGKIKDDVKKKFETLITENEYSETAKIVEGFYNKLKENQFTLTNELKNQEIVVSKMLKPNPEEYAIEKNLLPITNEMAARYEDFKNNGDMNIFNEGFAGLNSIDLTVARIYMYAIEKGDFETAYRLLYNGADSKLPEKEAFIGEMKKSPVNYQALSNEVIKVRSIYEQAGEDIEHILIKTNGDTVSFRMRSENGFPKVEYNPLS</sequence>
<feature type="transmembrane region" description="Helical" evidence="1">
    <location>
        <begin position="48"/>
        <end position="69"/>
    </location>
</feature>
<dbReference type="EMBL" id="JAGDEL010000002">
    <property type="protein sequence ID" value="MBO1510792.1"/>
    <property type="molecule type" value="Genomic_DNA"/>
</dbReference>
<evidence type="ECO:0000313" key="3">
    <source>
        <dbReference type="Proteomes" id="UP000663981"/>
    </source>
</evidence>
<evidence type="ECO:0000313" key="2">
    <source>
        <dbReference type="EMBL" id="MBO1510792.1"/>
    </source>
</evidence>
<keyword evidence="1" id="KW-0812">Transmembrane</keyword>
<dbReference type="RefSeq" id="WP_207975424.1">
    <property type="nucleotide sequence ID" value="NZ_JAGDEL010000002.1"/>
</dbReference>
<dbReference type="Proteomes" id="UP000663981">
    <property type="component" value="Unassembled WGS sequence"/>
</dbReference>
<accession>A0ABS3MXP2</accession>
<reference evidence="2 3" key="1">
    <citation type="submission" date="2021-03" db="EMBL/GenBank/DDBJ databases">
        <title>Whole genome sequence of Metabacillus bambusae BG109.</title>
        <authorList>
            <person name="Jeong J.W."/>
        </authorList>
    </citation>
    <scope>NUCLEOTIDE SEQUENCE [LARGE SCALE GENOMIC DNA]</scope>
    <source>
        <strain evidence="2 3">BG109</strain>
    </source>
</reference>